<dbReference type="Proteomes" id="UP001472677">
    <property type="component" value="Unassembled WGS sequence"/>
</dbReference>
<evidence type="ECO:0000313" key="3">
    <source>
        <dbReference type="Proteomes" id="UP001472677"/>
    </source>
</evidence>
<name>A0ABR2DIU6_9ROSI</name>
<protein>
    <recommendedName>
        <fullName evidence="1">Retrotransposon gag domain-containing protein</fullName>
    </recommendedName>
</protein>
<comment type="caution">
    <text evidence="2">The sequence shown here is derived from an EMBL/GenBank/DDBJ whole genome shotgun (WGS) entry which is preliminary data.</text>
</comment>
<feature type="domain" description="Retrotransposon gag" evidence="1">
    <location>
        <begin position="2"/>
        <end position="53"/>
    </location>
</feature>
<dbReference type="PANTHER" id="PTHR33223:SF11">
    <property type="entry name" value="ELEMENT PROTEIN, PUTATIVE-RELATED"/>
    <property type="match status" value="1"/>
</dbReference>
<dbReference type="EMBL" id="JBBPBM010000025">
    <property type="protein sequence ID" value="KAK8540225.1"/>
    <property type="molecule type" value="Genomic_DNA"/>
</dbReference>
<gene>
    <name evidence="2" type="ORF">V6N12_046514</name>
</gene>
<reference evidence="2 3" key="1">
    <citation type="journal article" date="2024" name="G3 (Bethesda)">
        <title>Genome assembly of Hibiscus sabdariffa L. provides insights into metabolisms of medicinal natural products.</title>
        <authorList>
            <person name="Kim T."/>
        </authorList>
    </citation>
    <scope>NUCLEOTIDE SEQUENCE [LARGE SCALE GENOMIC DNA]</scope>
    <source>
        <strain evidence="2">TK-2024</strain>
        <tissue evidence="2">Old leaves</tissue>
    </source>
</reference>
<dbReference type="InterPro" id="IPR005162">
    <property type="entry name" value="Retrotrans_gag_dom"/>
</dbReference>
<sequence>MTDKLRNDITSFRQTDDESMYEAWDRYKELFRKCPMHGFNEWTKVIMFCNGVNATTRMMLDASANGTLIDKSAEEAIEILDRLANNDYQFPSTRKGMARRNVTAYELESTDAISAIGCINQHG</sequence>
<dbReference type="PANTHER" id="PTHR33223">
    <property type="entry name" value="CCHC-TYPE DOMAIN-CONTAINING PROTEIN"/>
    <property type="match status" value="1"/>
</dbReference>
<accession>A0ABR2DIU6</accession>
<dbReference type="Pfam" id="PF03732">
    <property type="entry name" value="Retrotrans_gag"/>
    <property type="match status" value="1"/>
</dbReference>
<evidence type="ECO:0000313" key="2">
    <source>
        <dbReference type="EMBL" id="KAK8540225.1"/>
    </source>
</evidence>
<keyword evidence="3" id="KW-1185">Reference proteome</keyword>
<proteinExistence type="predicted"/>
<evidence type="ECO:0000259" key="1">
    <source>
        <dbReference type="Pfam" id="PF03732"/>
    </source>
</evidence>
<organism evidence="2 3">
    <name type="scientific">Hibiscus sabdariffa</name>
    <name type="common">roselle</name>
    <dbReference type="NCBI Taxonomy" id="183260"/>
    <lineage>
        <taxon>Eukaryota</taxon>
        <taxon>Viridiplantae</taxon>
        <taxon>Streptophyta</taxon>
        <taxon>Embryophyta</taxon>
        <taxon>Tracheophyta</taxon>
        <taxon>Spermatophyta</taxon>
        <taxon>Magnoliopsida</taxon>
        <taxon>eudicotyledons</taxon>
        <taxon>Gunneridae</taxon>
        <taxon>Pentapetalae</taxon>
        <taxon>rosids</taxon>
        <taxon>malvids</taxon>
        <taxon>Malvales</taxon>
        <taxon>Malvaceae</taxon>
        <taxon>Malvoideae</taxon>
        <taxon>Hibiscus</taxon>
    </lineage>
</organism>